<dbReference type="EMBL" id="MASQ01000067">
    <property type="protein sequence ID" value="OCB03398.1"/>
    <property type="molecule type" value="Genomic_DNA"/>
</dbReference>
<proteinExistence type="predicted"/>
<evidence type="ECO:0000313" key="1">
    <source>
        <dbReference type="EMBL" id="OCB03398.1"/>
    </source>
</evidence>
<sequence>MFREYTVIKDGVIQDEKVCIKQVFEAAQAAGIAVDDMDKFADVLNGHPVLVNGVCMSFLDHIRMRQRWDDLQANDFNAEESARRPWLLNR</sequence>
<comment type="caution">
    <text evidence="1">The sequence shown here is derived from an EMBL/GenBank/DDBJ whole genome shotgun (WGS) entry which is preliminary data.</text>
</comment>
<dbReference type="AlphaFoldDB" id="A0A1B9C0B8"/>
<accession>A0A1B9C0B8</accession>
<reference evidence="1 2" key="1">
    <citation type="submission" date="2016-07" db="EMBL/GenBank/DDBJ databases">
        <title>Draft genome of a psychrotolerant acidophile Acidithiobacillus ferrivorans strain YL15.</title>
        <authorList>
            <person name="Peng T."/>
            <person name="Ma L."/>
            <person name="Nan M."/>
            <person name="An N."/>
            <person name="Wang M."/>
            <person name="Qiu G."/>
            <person name="Zeng W."/>
        </authorList>
    </citation>
    <scope>NUCLEOTIDE SEQUENCE [LARGE SCALE GENOMIC DNA]</scope>
    <source>
        <strain evidence="1 2">YL15</strain>
    </source>
</reference>
<dbReference type="Proteomes" id="UP000093129">
    <property type="component" value="Unassembled WGS sequence"/>
</dbReference>
<evidence type="ECO:0000313" key="2">
    <source>
        <dbReference type="Proteomes" id="UP000093129"/>
    </source>
</evidence>
<gene>
    <name evidence="1" type="ORF">BBC27_07995</name>
</gene>
<dbReference type="RefSeq" id="WP_065412865.1">
    <property type="nucleotide sequence ID" value="NZ_MASQ01000067.1"/>
</dbReference>
<protein>
    <submittedName>
        <fullName evidence="1">Uncharacterized protein</fullName>
    </submittedName>
</protein>
<name>A0A1B9C0B8_9PROT</name>
<organism evidence="1 2">
    <name type="scientific">Acidithiobacillus ferrivorans</name>
    <dbReference type="NCBI Taxonomy" id="160808"/>
    <lineage>
        <taxon>Bacteria</taxon>
        <taxon>Pseudomonadati</taxon>
        <taxon>Pseudomonadota</taxon>
        <taxon>Acidithiobacillia</taxon>
        <taxon>Acidithiobacillales</taxon>
        <taxon>Acidithiobacillaceae</taxon>
        <taxon>Acidithiobacillus</taxon>
    </lineage>
</organism>